<accession>A0A0A8YXZ6</accession>
<evidence type="ECO:0000313" key="1">
    <source>
        <dbReference type="EMBL" id="JAD29360.1"/>
    </source>
</evidence>
<proteinExistence type="predicted"/>
<name>A0A0A8YXZ6_ARUDO</name>
<reference evidence="1" key="2">
    <citation type="journal article" date="2015" name="Data Brief">
        <title>Shoot transcriptome of the giant reed, Arundo donax.</title>
        <authorList>
            <person name="Barrero R.A."/>
            <person name="Guerrero F.D."/>
            <person name="Moolhuijzen P."/>
            <person name="Goolsby J.A."/>
            <person name="Tidwell J."/>
            <person name="Bellgard S.E."/>
            <person name="Bellgard M.I."/>
        </authorList>
    </citation>
    <scope>NUCLEOTIDE SEQUENCE</scope>
    <source>
        <tissue evidence="1">Shoot tissue taken approximately 20 cm above the soil surface</tissue>
    </source>
</reference>
<reference evidence="1" key="1">
    <citation type="submission" date="2014-09" db="EMBL/GenBank/DDBJ databases">
        <authorList>
            <person name="Magalhaes I.L.F."/>
            <person name="Oliveira U."/>
            <person name="Santos F.R."/>
            <person name="Vidigal T.H.D.A."/>
            <person name="Brescovit A.D."/>
            <person name="Santos A.J."/>
        </authorList>
    </citation>
    <scope>NUCLEOTIDE SEQUENCE</scope>
    <source>
        <tissue evidence="1">Shoot tissue taken approximately 20 cm above the soil surface</tissue>
    </source>
</reference>
<organism evidence="1">
    <name type="scientific">Arundo donax</name>
    <name type="common">Giant reed</name>
    <name type="synonym">Donax arundinaceus</name>
    <dbReference type="NCBI Taxonomy" id="35708"/>
    <lineage>
        <taxon>Eukaryota</taxon>
        <taxon>Viridiplantae</taxon>
        <taxon>Streptophyta</taxon>
        <taxon>Embryophyta</taxon>
        <taxon>Tracheophyta</taxon>
        <taxon>Spermatophyta</taxon>
        <taxon>Magnoliopsida</taxon>
        <taxon>Liliopsida</taxon>
        <taxon>Poales</taxon>
        <taxon>Poaceae</taxon>
        <taxon>PACMAD clade</taxon>
        <taxon>Arundinoideae</taxon>
        <taxon>Arundineae</taxon>
        <taxon>Arundo</taxon>
    </lineage>
</organism>
<dbReference type="AlphaFoldDB" id="A0A0A8YXZ6"/>
<sequence length="24" mass="2715">MFVDKLARDVAILRAVLRNARLAC</sequence>
<dbReference type="EMBL" id="GBRH01268535">
    <property type="protein sequence ID" value="JAD29360.1"/>
    <property type="molecule type" value="Transcribed_RNA"/>
</dbReference>
<protein>
    <submittedName>
        <fullName evidence="1">Uncharacterized protein</fullName>
    </submittedName>
</protein>